<dbReference type="Pfam" id="PF26215">
    <property type="entry name" value="HTH_animal"/>
    <property type="match status" value="1"/>
</dbReference>
<dbReference type="PANTHER" id="PTHR21301:SF12">
    <property type="match status" value="1"/>
</dbReference>
<dbReference type="InterPro" id="IPR035901">
    <property type="entry name" value="GIY-YIG_endonuc_sf"/>
</dbReference>
<keyword evidence="4" id="KW-1185">Reference proteome</keyword>
<evidence type="ECO:0000259" key="2">
    <source>
        <dbReference type="PROSITE" id="PS50164"/>
    </source>
</evidence>
<dbReference type="PANTHER" id="PTHR21301">
    <property type="entry name" value="REVERSE TRANSCRIPTASE"/>
    <property type="match status" value="1"/>
</dbReference>
<evidence type="ECO:0000256" key="1">
    <source>
        <dbReference type="SAM" id="MobiDB-lite"/>
    </source>
</evidence>
<dbReference type="EMBL" id="CAUEEQ010013822">
    <property type="protein sequence ID" value="CAJ0937840.1"/>
    <property type="molecule type" value="Genomic_DNA"/>
</dbReference>
<accession>A0ABN9LB31</accession>
<feature type="compositionally biased region" description="Polar residues" evidence="1">
    <location>
        <begin position="62"/>
        <end position="71"/>
    </location>
</feature>
<dbReference type="CDD" id="cd10442">
    <property type="entry name" value="GIY-YIG_PLEs"/>
    <property type="match status" value="1"/>
</dbReference>
<evidence type="ECO:0000313" key="3">
    <source>
        <dbReference type="EMBL" id="CAJ0937840.1"/>
    </source>
</evidence>
<dbReference type="InterPro" id="IPR058912">
    <property type="entry name" value="HTH_animal"/>
</dbReference>
<proteinExistence type="predicted"/>
<dbReference type="PROSITE" id="PS50164">
    <property type="entry name" value="GIY_YIG"/>
    <property type="match status" value="1"/>
</dbReference>
<reference evidence="3" key="1">
    <citation type="submission" date="2023-07" db="EMBL/GenBank/DDBJ databases">
        <authorList>
            <person name="Stuckert A."/>
        </authorList>
    </citation>
    <scope>NUCLEOTIDE SEQUENCE</scope>
</reference>
<dbReference type="InterPro" id="IPR000305">
    <property type="entry name" value="GIY-YIG_endonuc"/>
</dbReference>
<comment type="caution">
    <text evidence="3">The sequence shown here is derived from an EMBL/GenBank/DDBJ whole genome shotgun (WGS) entry which is preliminary data.</text>
</comment>
<feature type="compositionally biased region" description="Basic and acidic residues" evidence="1">
    <location>
        <begin position="95"/>
        <end position="109"/>
    </location>
</feature>
<name>A0ABN9LB31_9NEOB</name>
<dbReference type="Gene3D" id="3.40.1440.10">
    <property type="entry name" value="GIY-YIG endonuclease"/>
    <property type="match status" value="1"/>
</dbReference>
<organism evidence="3 4">
    <name type="scientific">Ranitomeya imitator</name>
    <name type="common">mimic poison frog</name>
    <dbReference type="NCBI Taxonomy" id="111125"/>
    <lineage>
        <taxon>Eukaryota</taxon>
        <taxon>Metazoa</taxon>
        <taxon>Chordata</taxon>
        <taxon>Craniata</taxon>
        <taxon>Vertebrata</taxon>
        <taxon>Euteleostomi</taxon>
        <taxon>Amphibia</taxon>
        <taxon>Batrachia</taxon>
        <taxon>Anura</taxon>
        <taxon>Neobatrachia</taxon>
        <taxon>Hyloidea</taxon>
        <taxon>Dendrobatidae</taxon>
        <taxon>Dendrobatinae</taxon>
        <taxon>Ranitomeya</taxon>
    </lineage>
</organism>
<protein>
    <recommendedName>
        <fullName evidence="2">GIY-YIG domain-containing protein</fullName>
    </recommendedName>
</protein>
<feature type="region of interest" description="Disordered" evidence="1">
    <location>
        <begin position="1"/>
        <end position="109"/>
    </location>
</feature>
<sequence length="556" mass="63713">MEVRSERIGGCPFSHTRTITLRPKTEKKEASSPGIPSTTNRIKSIDGTTTPPQDVHPHGTQDHQQTSTSGSDVERDAPSTSQAPFLGQRRRFPQRRRDGSGNKNDNTDRMRTILVTMDVKDLYTSIPHIEGINSVHHLLTLAGLDSNQIYLCVRGTAMGSNVAPPCTNAYMAHFEESIIYKHPLFISHVLYWTCYIDDIFSLWGGTLKSLETFFTFLNGAWPGIRFTITHDIGSISFLDTTVLKDGEGRLTTDLHVKPTDRNSILHYDSFHPPAVKRCIPRSQFQRVRRIVSDQGLRDRRLQDMSTKFHQRGYPERVLKEQQNPPPRIRGDDQVNRIPFVHVYHPVTSILHKHIRKHWPVLSRAYPTVPEFKLPFLTCFKRPQNLRDTLVRADFGHMQTAKSRFLSHPKMGTFPCLHCAQCGNVQKGNTFQHPRTGKSFEIRNYYTCMSSFVIYLIKCPCGLLYIGETTQPVRDRISKHKSTIRCNNLLLPVPHHFSTHGHTISQLRYQVIDSIPPQRRGGDRIALLKKREAFWIHTLETLTPKGLNRDYDLLAFI</sequence>
<evidence type="ECO:0000313" key="4">
    <source>
        <dbReference type="Proteomes" id="UP001176940"/>
    </source>
</evidence>
<feature type="compositionally biased region" description="Polar residues" evidence="1">
    <location>
        <begin position="34"/>
        <end position="52"/>
    </location>
</feature>
<dbReference type="Proteomes" id="UP001176940">
    <property type="component" value="Unassembled WGS sequence"/>
</dbReference>
<feature type="domain" description="GIY-YIG" evidence="2">
    <location>
        <begin position="449"/>
        <end position="548"/>
    </location>
</feature>
<gene>
    <name evidence="3" type="ORF">RIMI_LOCUS7334769</name>
</gene>